<comment type="subcellular location">
    <subcellularLocation>
        <location evidence="2 10">Cytoplasm</location>
    </subcellularLocation>
</comment>
<evidence type="ECO:0000256" key="8">
    <source>
        <dbReference type="ARBA" id="ARBA00022840"/>
    </source>
</evidence>
<keyword evidence="12" id="KW-1185">Reference proteome</keyword>
<evidence type="ECO:0000256" key="2">
    <source>
        <dbReference type="ARBA" id="ARBA00004496"/>
    </source>
</evidence>
<dbReference type="GO" id="GO:0000105">
    <property type="term" value="P:L-histidine biosynthetic process"/>
    <property type="evidence" value="ECO:0007669"/>
    <property type="project" value="UniProtKB-UniRule"/>
</dbReference>
<dbReference type="EC" id="3.6.1.31" evidence="10"/>
<evidence type="ECO:0000256" key="6">
    <source>
        <dbReference type="ARBA" id="ARBA00022741"/>
    </source>
</evidence>
<proteinExistence type="inferred from homology"/>
<dbReference type="Gene3D" id="1.10.287.1080">
    <property type="entry name" value="MazG-like"/>
    <property type="match status" value="1"/>
</dbReference>
<name>A0A937FFH3_9CLOT</name>
<keyword evidence="6 10" id="KW-0547">Nucleotide-binding</keyword>
<evidence type="ECO:0000256" key="1">
    <source>
        <dbReference type="ARBA" id="ARBA00001460"/>
    </source>
</evidence>
<evidence type="ECO:0000256" key="3">
    <source>
        <dbReference type="ARBA" id="ARBA00005204"/>
    </source>
</evidence>
<comment type="pathway">
    <text evidence="3 10">Amino-acid biosynthesis; L-histidine biosynthesis; L-histidine from 5-phospho-alpha-D-ribose 1-diphosphate: step 2/9.</text>
</comment>
<evidence type="ECO:0000256" key="9">
    <source>
        <dbReference type="ARBA" id="ARBA00023102"/>
    </source>
</evidence>
<keyword evidence="9 10" id="KW-0368">Histidine biosynthesis</keyword>
<comment type="caution">
    <text evidence="11">The sequence shown here is derived from an EMBL/GenBank/DDBJ whole genome shotgun (WGS) entry which is preliminary data.</text>
</comment>
<evidence type="ECO:0000313" key="12">
    <source>
        <dbReference type="Proteomes" id="UP000623681"/>
    </source>
</evidence>
<evidence type="ECO:0000256" key="5">
    <source>
        <dbReference type="ARBA" id="ARBA00022605"/>
    </source>
</evidence>
<comment type="catalytic activity">
    <reaction evidence="1 10">
        <text>1-(5-phospho-beta-D-ribosyl)-ATP + H2O = 1-(5-phospho-beta-D-ribosyl)-5'-AMP + diphosphate + H(+)</text>
        <dbReference type="Rhea" id="RHEA:22828"/>
        <dbReference type="ChEBI" id="CHEBI:15377"/>
        <dbReference type="ChEBI" id="CHEBI:15378"/>
        <dbReference type="ChEBI" id="CHEBI:33019"/>
        <dbReference type="ChEBI" id="CHEBI:59457"/>
        <dbReference type="ChEBI" id="CHEBI:73183"/>
        <dbReference type="EC" id="3.6.1.31"/>
    </reaction>
</comment>
<dbReference type="RefSeq" id="WP_202767763.1">
    <property type="nucleotide sequence ID" value="NZ_JAESWA010000022.1"/>
</dbReference>
<dbReference type="CDD" id="cd11534">
    <property type="entry name" value="NTP-PPase_HisIE_like"/>
    <property type="match status" value="1"/>
</dbReference>
<evidence type="ECO:0000313" key="11">
    <source>
        <dbReference type="EMBL" id="MBL4932404.1"/>
    </source>
</evidence>
<comment type="similarity">
    <text evidence="10">Belongs to the PRA-PH family.</text>
</comment>
<accession>A0A937FFH3</accession>
<keyword evidence="4 10" id="KW-0963">Cytoplasm</keyword>
<dbReference type="InterPro" id="IPR021130">
    <property type="entry name" value="PRib-ATP_PPHydrolase-like"/>
</dbReference>
<keyword evidence="5 10" id="KW-0028">Amino-acid biosynthesis</keyword>
<dbReference type="GO" id="GO:0005524">
    <property type="term" value="F:ATP binding"/>
    <property type="evidence" value="ECO:0007669"/>
    <property type="project" value="UniProtKB-KW"/>
</dbReference>
<dbReference type="GO" id="GO:0005737">
    <property type="term" value="C:cytoplasm"/>
    <property type="evidence" value="ECO:0007669"/>
    <property type="project" value="UniProtKB-SubCell"/>
</dbReference>
<dbReference type="HAMAP" id="MF_01020">
    <property type="entry name" value="HisE"/>
    <property type="match status" value="1"/>
</dbReference>
<keyword evidence="8 10" id="KW-0067">ATP-binding</keyword>
<dbReference type="GO" id="GO:0004636">
    <property type="term" value="F:phosphoribosyl-ATP diphosphatase activity"/>
    <property type="evidence" value="ECO:0007669"/>
    <property type="project" value="UniProtKB-UniRule"/>
</dbReference>
<dbReference type="PANTHER" id="PTHR42945:SF9">
    <property type="entry name" value="HISTIDINE BIOSYNTHESIS BIFUNCTIONAL PROTEIN HISIE"/>
    <property type="match status" value="1"/>
</dbReference>
<dbReference type="EMBL" id="JAESWA010000022">
    <property type="protein sequence ID" value="MBL4932404.1"/>
    <property type="molecule type" value="Genomic_DNA"/>
</dbReference>
<dbReference type="AlphaFoldDB" id="A0A937FFH3"/>
<dbReference type="PANTHER" id="PTHR42945">
    <property type="entry name" value="HISTIDINE BIOSYNTHESIS BIFUNCTIONAL PROTEIN"/>
    <property type="match status" value="1"/>
</dbReference>
<dbReference type="NCBIfam" id="TIGR03188">
    <property type="entry name" value="histidine_hisI"/>
    <property type="match status" value="1"/>
</dbReference>
<dbReference type="Pfam" id="PF01503">
    <property type="entry name" value="PRA-PH"/>
    <property type="match status" value="1"/>
</dbReference>
<protein>
    <recommendedName>
        <fullName evidence="10">Phosphoribosyl-ATP pyrophosphatase</fullName>
        <shortName evidence="10">PRA-PH</shortName>
        <ecNumber evidence="10">3.6.1.31</ecNumber>
    </recommendedName>
</protein>
<evidence type="ECO:0000256" key="10">
    <source>
        <dbReference type="HAMAP-Rule" id="MF_01020"/>
    </source>
</evidence>
<gene>
    <name evidence="10 11" type="primary">hisE</name>
    <name evidence="11" type="ORF">JK634_11345</name>
</gene>
<organism evidence="11 12">
    <name type="scientific">Clostridium paridis</name>
    <dbReference type="NCBI Taxonomy" id="2803863"/>
    <lineage>
        <taxon>Bacteria</taxon>
        <taxon>Bacillati</taxon>
        <taxon>Bacillota</taxon>
        <taxon>Clostridia</taxon>
        <taxon>Eubacteriales</taxon>
        <taxon>Clostridiaceae</taxon>
        <taxon>Clostridium</taxon>
    </lineage>
</organism>
<reference evidence="11" key="1">
    <citation type="submission" date="2021-01" db="EMBL/GenBank/DDBJ databases">
        <title>Genome public.</title>
        <authorList>
            <person name="Liu C."/>
            <person name="Sun Q."/>
        </authorList>
    </citation>
    <scope>NUCLEOTIDE SEQUENCE</scope>
    <source>
        <strain evidence="11">YIM B02565</strain>
    </source>
</reference>
<keyword evidence="7 10" id="KW-0378">Hydrolase</keyword>
<evidence type="ECO:0000256" key="4">
    <source>
        <dbReference type="ARBA" id="ARBA00022490"/>
    </source>
</evidence>
<evidence type="ECO:0000256" key="7">
    <source>
        <dbReference type="ARBA" id="ARBA00022801"/>
    </source>
</evidence>
<dbReference type="SUPFAM" id="SSF101386">
    <property type="entry name" value="all-alpha NTP pyrophosphatases"/>
    <property type="match status" value="1"/>
</dbReference>
<dbReference type="InterPro" id="IPR008179">
    <property type="entry name" value="HisE"/>
</dbReference>
<sequence length="108" mass="12396">MKSELESLYKLILSRKEDGEEESYTKYLFSKGLDKILKKIGEESTEVIIASKGDSKEDQVAEICDLTYHLLVLMAELDIPLEAVEEELKKRSEKIGNFKGERKEVKNL</sequence>
<dbReference type="Proteomes" id="UP000623681">
    <property type="component" value="Unassembled WGS sequence"/>
</dbReference>